<proteinExistence type="predicted"/>
<name>A0A8S5N0S8_9CAUD</name>
<evidence type="ECO:0000313" key="1">
    <source>
        <dbReference type="EMBL" id="DAD88080.1"/>
    </source>
</evidence>
<reference evidence="1" key="1">
    <citation type="journal article" date="2021" name="Proc. Natl. Acad. Sci. U.S.A.">
        <title>A Catalog of Tens of Thousands of Viruses from Human Metagenomes Reveals Hidden Associations with Chronic Diseases.</title>
        <authorList>
            <person name="Tisza M.J."/>
            <person name="Buck C.B."/>
        </authorList>
    </citation>
    <scope>NUCLEOTIDE SEQUENCE</scope>
    <source>
        <strain evidence="1">CtdYc1</strain>
    </source>
</reference>
<dbReference type="EMBL" id="BK015034">
    <property type="protein sequence ID" value="DAD88080.1"/>
    <property type="molecule type" value="Genomic_DNA"/>
</dbReference>
<protein>
    <submittedName>
        <fullName evidence="1">Uncharacterized protein</fullName>
    </submittedName>
</protein>
<organism evidence="1">
    <name type="scientific">Siphoviridae sp. ctdYc1</name>
    <dbReference type="NCBI Taxonomy" id="2826399"/>
    <lineage>
        <taxon>Viruses</taxon>
        <taxon>Duplodnaviria</taxon>
        <taxon>Heunggongvirae</taxon>
        <taxon>Uroviricota</taxon>
        <taxon>Caudoviricetes</taxon>
    </lineage>
</organism>
<sequence length="105" mass="11260">MNQTTINITARQDLAQVSLRKKVGEMVQGVNKWLDAKSGFYSRICGFSVTRRVVARVNTVTLSLMAGAACVEQAPLASLTAMAVAGWMVWRVNQGSNSEKKGGAA</sequence>
<accession>A0A8S5N0S8</accession>